<name>A0A813HRQ5_POLGL</name>
<sequence>MGPSSSGTMVVCQLLLLGAKAYCPSLREGQQETGSFNRGQLKSCCTKDRRGGLTRAAEEWLQQDEGEASHLFWTTHDLTDSERWYGKQRAKPGSYNCRIFGYLDGQGPAHALWAAYDRPEGLLMSGDPSGRLGPEWR</sequence>
<reference evidence="2" key="1">
    <citation type="submission" date="2021-02" db="EMBL/GenBank/DDBJ databases">
        <authorList>
            <person name="Dougan E. K."/>
            <person name="Rhodes N."/>
            <person name="Thang M."/>
            <person name="Chan C."/>
        </authorList>
    </citation>
    <scope>NUCLEOTIDE SEQUENCE</scope>
</reference>
<dbReference type="EMBL" id="CAJNNW010001867">
    <property type="protein sequence ID" value="CAE8641472.1"/>
    <property type="molecule type" value="Genomic_DNA"/>
</dbReference>
<dbReference type="AlphaFoldDB" id="A0A813HRQ5"/>
<keyword evidence="1" id="KW-0732">Signal</keyword>
<dbReference type="Proteomes" id="UP000626109">
    <property type="component" value="Unassembled WGS sequence"/>
</dbReference>
<evidence type="ECO:0000313" key="3">
    <source>
        <dbReference type="Proteomes" id="UP000626109"/>
    </source>
</evidence>
<organism evidence="2 3">
    <name type="scientific">Polarella glacialis</name>
    <name type="common">Dinoflagellate</name>
    <dbReference type="NCBI Taxonomy" id="89957"/>
    <lineage>
        <taxon>Eukaryota</taxon>
        <taxon>Sar</taxon>
        <taxon>Alveolata</taxon>
        <taxon>Dinophyceae</taxon>
        <taxon>Suessiales</taxon>
        <taxon>Suessiaceae</taxon>
        <taxon>Polarella</taxon>
    </lineage>
</organism>
<feature type="signal peptide" evidence="1">
    <location>
        <begin position="1"/>
        <end position="21"/>
    </location>
</feature>
<gene>
    <name evidence="2" type="ORF">PGLA2088_LOCUS2333</name>
</gene>
<feature type="chain" id="PRO_5032401050" evidence="1">
    <location>
        <begin position="22"/>
        <end position="137"/>
    </location>
</feature>
<protein>
    <submittedName>
        <fullName evidence="2">Uncharacterized protein</fullName>
    </submittedName>
</protein>
<evidence type="ECO:0000313" key="2">
    <source>
        <dbReference type="EMBL" id="CAE8641472.1"/>
    </source>
</evidence>
<accession>A0A813HRQ5</accession>
<comment type="caution">
    <text evidence="2">The sequence shown here is derived from an EMBL/GenBank/DDBJ whole genome shotgun (WGS) entry which is preliminary data.</text>
</comment>
<evidence type="ECO:0000256" key="1">
    <source>
        <dbReference type="SAM" id="SignalP"/>
    </source>
</evidence>
<proteinExistence type="predicted"/>